<name>A0A1I7RJ08_BURXY</name>
<dbReference type="AlphaFoldDB" id="A0A1I7RJ08"/>
<proteinExistence type="predicted"/>
<evidence type="ECO:0000256" key="1">
    <source>
        <dbReference type="SAM" id="SignalP"/>
    </source>
</evidence>
<evidence type="ECO:0000313" key="3">
    <source>
        <dbReference type="Proteomes" id="UP000095284"/>
    </source>
</evidence>
<gene>
    <name evidence="2" type="ORF">BXYJ_LOCUS10531</name>
</gene>
<evidence type="ECO:0000313" key="5">
    <source>
        <dbReference type="WBParaSite" id="BXY_0069000.1"/>
    </source>
</evidence>
<dbReference type="WBParaSite" id="BXY_0069000.1">
    <property type="protein sequence ID" value="BXY_0069000.1"/>
    <property type="gene ID" value="BXY_0069000"/>
</dbReference>
<sequence>MMISRTVFVLACLATVSAANPAILRQFNKLINSDVCLKKCMDHLQEHDIELSLVKRTNVTDHLLNLELVCEMIGSARTCLDNCQVKSNPFALRSVNALCNRETKKIVDELQPCLTQHGRQINEECIKECGDYETFHEQVNEASAKLAKQPYFDAEAHSNFARMSNDACAMFKCSQRCTVLKTSATCPRLPDGNDAGGAVRYLIDLTLHTHRADLDGMRLTNIMATQTEPECNYLYAPEVMFDVQRDRMMVASLHAQQKKINEDIIAGRRPQFTTPSSLHHNHKEEVVVPMDQEADQVEKELHNILHTFEHPKHL</sequence>
<dbReference type="OrthoDB" id="5824376at2759"/>
<keyword evidence="4" id="KW-1185">Reference proteome</keyword>
<dbReference type="Proteomes" id="UP000095284">
    <property type="component" value="Unplaced"/>
</dbReference>
<keyword evidence="1" id="KW-0732">Signal</keyword>
<dbReference type="Proteomes" id="UP000659654">
    <property type="component" value="Unassembled WGS sequence"/>
</dbReference>
<dbReference type="SMR" id="A0A1I7RJ08"/>
<feature type="chain" id="PRO_5036021812" evidence="1">
    <location>
        <begin position="19"/>
        <end position="314"/>
    </location>
</feature>
<feature type="signal peptide" evidence="1">
    <location>
        <begin position="1"/>
        <end position="18"/>
    </location>
</feature>
<dbReference type="EMBL" id="CAJFDI010000004">
    <property type="protein sequence ID" value="CAD5228611.1"/>
    <property type="molecule type" value="Genomic_DNA"/>
</dbReference>
<protein>
    <submittedName>
        <fullName evidence="2">(pine wood nematode) hypothetical protein</fullName>
    </submittedName>
</protein>
<dbReference type="EMBL" id="CAJFCV020000004">
    <property type="protein sequence ID" value="CAG9119223.1"/>
    <property type="molecule type" value="Genomic_DNA"/>
</dbReference>
<dbReference type="Proteomes" id="UP000582659">
    <property type="component" value="Unassembled WGS sequence"/>
</dbReference>
<accession>A0A1I7RJ08</accession>
<reference evidence="5" key="1">
    <citation type="submission" date="2016-11" db="UniProtKB">
        <authorList>
            <consortium name="WormBaseParasite"/>
        </authorList>
    </citation>
    <scope>IDENTIFICATION</scope>
</reference>
<evidence type="ECO:0000313" key="2">
    <source>
        <dbReference type="EMBL" id="CAD5228611.1"/>
    </source>
</evidence>
<organism evidence="3 5">
    <name type="scientific">Bursaphelenchus xylophilus</name>
    <name type="common">Pinewood nematode worm</name>
    <name type="synonym">Aphelenchoides xylophilus</name>
    <dbReference type="NCBI Taxonomy" id="6326"/>
    <lineage>
        <taxon>Eukaryota</taxon>
        <taxon>Metazoa</taxon>
        <taxon>Ecdysozoa</taxon>
        <taxon>Nematoda</taxon>
        <taxon>Chromadorea</taxon>
        <taxon>Rhabditida</taxon>
        <taxon>Tylenchina</taxon>
        <taxon>Tylenchomorpha</taxon>
        <taxon>Aphelenchoidea</taxon>
        <taxon>Aphelenchoididae</taxon>
        <taxon>Bursaphelenchus</taxon>
    </lineage>
</organism>
<evidence type="ECO:0000313" key="4">
    <source>
        <dbReference type="Proteomes" id="UP000659654"/>
    </source>
</evidence>
<reference evidence="2" key="2">
    <citation type="submission" date="2020-09" db="EMBL/GenBank/DDBJ databases">
        <authorList>
            <person name="Kikuchi T."/>
        </authorList>
    </citation>
    <scope>NUCLEOTIDE SEQUENCE</scope>
    <source>
        <strain evidence="2">Ka4C1</strain>
    </source>
</reference>